<dbReference type="Proteomes" id="UP000014523">
    <property type="component" value="Unassembled WGS sequence"/>
</dbReference>
<evidence type="ECO:0000256" key="1">
    <source>
        <dbReference type="SAM" id="Phobius"/>
    </source>
</evidence>
<feature type="transmembrane region" description="Helical" evidence="1">
    <location>
        <begin position="12"/>
        <end position="33"/>
    </location>
</feature>
<keyword evidence="3" id="KW-1185">Reference proteome</keyword>
<protein>
    <submittedName>
        <fullName evidence="2">Uncharacterized protein</fullName>
    </submittedName>
</protein>
<reference evidence="2 3" key="1">
    <citation type="submission" date="2013-06" db="EMBL/GenBank/DDBJ databases">
        <title>The Genome Sequence of Acinetobacter gyllenbergii CIP 110306.</title>
        <authorList>
            <consortium name="The Broad Institute Genome Sequencing Platform"/>
            <consortium name="The Broad Institute Genome Sequencing Center for Infectious Disease"/>
            <person name="Cerqueira G."/>
            <person name="Feldgarden M."/>
            <person name="Courvalin P."/>
            <person name="Perichon B."/>
            <person name="Grillot-Courvalin C."/>
            <person name="Clermont D."/>
            <person name="Rocha E."/>
            <person name="Yoon E.-J."/>
            <person name="Nemec A."/>
            <person name="Young S.K."/>
            <person name="Zeng Q."/>
            <person name="Gargeya S."/>
            <person name="Fitzgerald M."/>
            <person name="Abouelleil A."/>
            <person name="Alvarado L."/>
            <person name="Berlin A.M."/>
            <person name="Chapman S.B."/>
            <person name="Dewar J."/>
            <person name="Goldberg J."/>
            <person name="Griggs A."/>
            <person name="Gujja S."/>
            <person name="Hansen M."/>
            <person name="Howarth C."/>
            <person name="Imamovic A."/>
            <person name="Larimer J."/>
            <person name="McCowan C."/>
            <person name="Murphy C."/>
            <person name="Pearson M."/>
            <person name="Priest M."/>
            <person name="Roberts A."/>
            <person name="Saif S."/>
            <person name="Shea T."/>
            <person name="Sykes S."/>
            <person name="Wortman J."/>
            <person name="Nusbaum C."/>
            <person name="Birren B."/>
        </authorList>
    </citation>
    <scope>NUCLEOTIDE SEQUENCE [LARGE SCALE GENOMIC DNA]</scope>
    <source>
        <strain evidence="2 3">CIP 110306</strain>
    </source>
</reference>
<evidence type="ECO:0000313" key="3">
    <source>
        <dbReference type="Proteomes" id="UP000014523"/>
    </source>
</evidence>
<keyword evidence="1" id="KW-1133">Transmembrane helix</keyword>
<sequence length="229" mass="26427">MANIELKNKIRALIAFFVFFAALYMTIGLYLLVNKSSISSFDPQKGYELFKDTLTLVATFLAPVAAFVLFSDWKGQHYQSKIEIDSQKIYESAVEYYAIISKIERFVQKKQLDNQEYLNLIENREKLRASEEEFYRRIVSFYGQAEYKSISGDDFYSKSKSVYRKLKDAAGSERNLILGLEKNIQTGEYVQKIDSFQENLFSGVYDNLDLASEYIIDLTGLKSKVKSLS</sequence>
<keyword evidence="1" id="KW-0812">Transmembrane</keyword>
<evidence type="ECO:0000313" key="2">
    <source>
        <dbReference type="EMBL" id="EPF72554.1"/>
    </source>
</evidence>
<dbReference type="AlphaFoldDB" id="A0A829HCN4"/>
<dbReference type="RefSeq" id="WP_016542990.1">
    <property type="nucleotide sequence ID" value="NZ_ASQH01000024.1"/>
</dbReference>
<proteinExistence type="predicted"/>
<dbReference type="EMBL" id="ATGG01000049">
    <property type="protein sequence ID" value="EPF72554.1"/>
    <property type="molecule type" value="Genomic_DNA"/>
</dbReference>
<feature type="transmembrane region" description="Helical" evidence="1">
    <location>
        <begin position="53"/>
        <end position="71"/>
    </location>
</feature>
<name>A0A829HCN4_9GAMM</name>
<comment type="caution">
    <text evidence="2">The sequence shown here is derived from an EMBL/GenBank/DDBJ whole genome shotgun (WGS) entry which is preliminary data.</text>
</comment>
<organism evidence="2 3">
    <name type="scientific">Acinetobacter gyllenbergii CIP 110306 = MTCC 11365</name>
    <dbReference type="NCBI Taxonomy" id="1217657"/>
    <lineage>
        <taxon>Bacteria</taxon>
        <taxon>Pseudomonadati</taxon>
        <taxon>Pseudomonadota</taxon>
        <taxon>Gammaproteobacteria</taxon>
        <taxon>Moraxellales</taxon>
        <taxon>Moraxellaceae</taxon>
        <taxon>Acinetobacter</taxon>
    </lineage>
</organism>
<gene>
    <name evidence="2" type="ORF">F957_03690</name>
</gene>
<keyword evidence="1" id="KW-0472">Membrane</keyword>
<accession>A0A829HCN4</accession>